<keyword evidence="3 7" id="KW-0812">Transmembrane</keyword>
<comment type="subcellular location">
    <subcellularLocation>
        <location evidence="1">Membrane</location>
        <topology evidence="1">Multi-pass membrane protein</topology>
    </subcellularLocation>
</comment>
<keyword evidence="5 7" id="KW-0472">Membrane</keyword>
<feature type="transmembrane region" description="Helical" evidence="7">
    <location>
        <begin position="326"/>
        <end position="347"/>
    </location>
</feature>
<evidence type="ECO:0000256" key="7">
    <source>
        <dbReference type="SAM" id="Phobius"/>
    </source>
</evidence>
<evidence type="ECO:0000256" key="3">
    <source>
        <dbReference type="ARBA" id="ARBA00022692"/>
    </source>
</evidence>
<dbReference type="GO" id="GO:0015144">
    <property type="term" value="F:carbohydrate transmembrane transporter activity"/>
    <property type="evidence" value="ECO:0007669"/>
    <property type="project" value="InterPro"/>
</dbReference>
<feature type="transmembrane region" description="Helical" evidence="7">
    <location>
        <begin position="298"/>
        <end position="320"/>
    </location>
</feature>
<feature type="transmembrane region" description="Helical" evidence="7">
    <location>
        <begin position="124"/>
        <end position="145"/>
    </location>
</feature>
<name>A0A7S2VZR1_9STRA</name>
<proteinExistence type="inferred from homology"/>
<dbReference type="InterPro" id="IPR012435">
    <property type="entry name" value="TMEM144"/>
</dbReference>
<organism evidence="8">
    <name type="scientific">Eucampia antarctica</name>
    <dbReference type="NCBI Taxonomy" id="49252"/>
    <lineage>
        <taxon>Eukaryota</taxon>
        <taxon>Sar</taxon>
        <taxon>Stramenopiles</taxon>
        <taxon>Ochrophyta</taxon>
        <taxon>Bacillariophyta</taxon>
        <taxon>Mediophyceae</taxon>
        <taxon>Biddulphiophycidae</taxon>
        <taxon>Hemiaulales</taxon>
        <taxon>Hemiaulaceae</taxon>
        <taxon>Eucampia</taxon>
    </lineage>
</organism>
<feature type="transmembrane region" description="Helical" evidence="7">
    <location>
        <begin position="72"/>
        <end position="90"/>
    </location>
</feature>
<dbReference type="Pfam" id="PF07857">
    <property type="entry name" value="TMEM144"/>
    <property type="match status" value="1"/>
</dbReference>
<dbReference type="GO" id="GO:0016020">
    <property type="term" value="C:membrane"/>
    <property type="evidence" value="ECO:0007669"/>
    <property type="project" value="UniProtKB-SubCell"/>
</dbReference>
<feature type="transmembrane region" description="Helical" evidence="7">
    <location>
        <begin position="356"/>
        <end position="374"/>
    </location>
</feature>
<dbReference type="AlphaFoldDB" id="A0A7S2VZR1"/>
<sequence length="379" mass="40784">MLLDTCGVGCGWIAAVVGCVGLGTFGVPMKSNAANRVDVDPFVMQTYKSSMCFITSWLVLLIGASFEFSPWGLLSGLLWVTGGTAGIFGIRNAGLAVSVGTWSGICVLVSFFWGLFIFDERVKSLFLTCIGMGFLIGGLIGMTFFSCPERKIESMIILEQDVETVNLGESLLTKDSDQDDPQPQHEADGQQFGHHDYYPTTSEAFPKKDNHIIFLGVKFERYTLGLIGAASDGLLGGSALVPMHYSKAGGIEYVISFGIGAAVITILGWILRLGYNCRKTGSLNGGWNSLPSMHFKTLWMHGCTAGILWSIGNIGNILSVTYLGEGIGMSVVQCAMMVSGLFGILYFKEIQGTTRIIGWALSGLLTIASIAFLGQEHEK</sequence>
<evidence type="ECO:0000256" key="6">
    <source>
        <dbReference type="SAM" id="MobiDB-lite"/>
    </source>
</evidence>
<evidence type="ECO:0000313" key="8">
    <source>
        <dbReference type="EMBL" id="CAD9658850.1"/>
    </source>
</evidence>
<dbReference type="InterPro" id="IPR010651">
    <property type="entry name" value="Sugar_transport"/>
</dbReference>
<comment type="similarity">
    <text evidence="2">Belongs to the TMEM144 family.</text>
</comment>
<dbReference type="PANTHER" id="PTHR16119">
    <property type="entry name" value="TRANSMEMBRANE PROTEIN 144"/>
    <property type="match status" value="1"/>
</dbReference>
<reference evidence="8" key="1">
    <citation type="submission" date="2021-01" db="EMBL/GenBank/DDBJ databases">
        <authorList>
            <person name="Corre E."/>
            <person name="Pelletier E."/>
            <person name="Niang G."/>
            <person name="Scheremetjew M."/>
            <person name="Finn R."/>
            <person name="Kale V."/>
            <person name="Holt S."/>
            <person name="Cochrane G."/>
            <person name="Meng A."/>
            <person name="Brown T."/>
            <person name="Cohen L."/>
        </authorList>
    </citation>
    <scope>NUCLEOTIDE SEQUENCE</scope>
    <source>
        <strain evidence="8">CCMP1452</strain>
    </source>
</reference>
<evidence type="ECO:0000256" key="4">
    <source>
        <dbReference type="ARBA" id="ARBA00022989"/>
    </source>
</evidence>
<evidence type="ECO:0000256" key="1">
    <source>
        <dbReference type="ARBA" id="ARBA00004141"/>
    </source>
</evidence>
<feature type="transmembrane region" description="Helical" evidence="7">
    <location>
        <begin position="50"/>
        <end position="66"/>
    </location>
</feature>
<keyword evidence="4 7" id="KW-1133">Transmembrane helix</keyword>
<evidence type="ECO:0000256" key="2">
    <source>
        <dbReference type="ARBA" id="ARBA00005731"/>
    </source>
</evidence>
<accession>A0A7S2VZR1</accession>
<feature type="transmembrane region" description="Helical" evidence="7">
    <location>
        <begin position="12"/>
        <end position="29"/>
    </location>
</feature>
<dbReference type="EMBL" id="HBHI01005274">
    <property type="protein sequence ID" value="CAD9658850.1"/>
    <property type="molecule type" value="Transcribed_RNA"/>
</dbReference>
<dbReference type="PANTHER" id="PTHR16119:SF17">
    <property type="entry name" value="TRANSMEMBRANE PROTEIN 144"/>
    <property type="match status" value="1"/>
</dbReference>
<evidence type="ECO:0008006" key="9">
    <source>
        <dbReference type="Google" id="ProtNLM"/>
    </source>
</evidence>
<feature type="transmembrane region" description="Helical" evidence="7">
    <location>
        <begin position="253"/>
        <end position="271"/>
    </location>
</feature>
<evidence type="ECO:0000256" key="5">
    <source>
        <dbReference type="ARBA" id="ARBA00023136"/>
    </source>
</evidence>
<feature type="transmembrane region" description="Helical" evidence="7">
    <location>
        <begin position="97"/>
        <end position="118"/>
    </location>
</feature>
<feature type="transmembrane region" description="Helical" evidence="7">
    <location>
        <begin position="222"/>
        <end position="241"/>
    </location>
</feature>
<gene>
    <name evidence="8" type="ORF">EANT1437_LOCUS2652</name>
</gene>
<feature type="region of interest" description="Disordered" evidence="6">
    <location>
        <begin position="173"/>
        <end position="193"/>
    </location>
</feature>
<protein>
    <recommendedName>
        <fullName evidence="9">EamA domain-containing protein</fullName>
    </recommendedName>
</protein>